<dbReference type="EMBL" id="BSBO01000031">
    <property type="protein sequence ID" value="GLG05543.1"/>
    <property type="molecule type" value="Genomic_DNA"/>
</dbReference>
<name>A0A9W6FDG5_9FIRM</name>
<keyword evidence="4" id="KW-1185">Reference proteome</keyword>
<dbReference type="GO" id="GO:0003677">
    <property type="term" value="F:DNA binding"/>
    <property type="evidence" value="ECO:0007669"/>
    <property type="project" value="InterPro"/>
</dbReference>
<dbReference type="InterPro" id="IPR024466">
    <property type="entry name" value="CHP02679_N"/>
</dbReference>
<dbReference type="AlphaFoldDB" id="A0A9W6FDG5"/>
<accession>A0A9W6FDG5</accession>
<dbReference type="Pfam" id="PF11796">
    <property type="entry name" value="DUF3323"/>
    <property type="match status" value="1"/>
</dbReference>
<organism evidence="3 4">
    <name type="scientific">Sellimonas catena</name>
    <dbReference type="NCBI Taxonomy" id="2994035"/>
    <lineage>
        <taxon>Bacteria</taxon>
        <taxon>Bacillati</taxon>
        <taxon>Bacillota</taxon>
        <taxon>Clostridia</taxon>
        <taxon>Lachnospirales</taxon>
        <taxon>Lachnospiraceae</taxon>
        <taxon>Sellimonas</taxon>
    </lineage>
</organism>
<evidence type="ECO:0000259" key="1">
    <source>
        <dbReference type="Pfam" id="PF09664"/>
    </source>
</evidence>
<reference evidence="3 4" key="1">
    <citation type="journal article" date="2023" name="Int. J. Syst. Evol. Microbiol.">
        <title>Sellimonas catena sp. nov., isolated from human faeces.</title>
        <authorList>
            <person name="Hisatomi A."/>
            <person name="Ohkuma M."/>
            <person name="Sakamoto M."/>
        </authorList>
    </citation>
    <scope>NUCLEOTIDE SEQUENCE [LARGE SCALE GENOMIC DNA]</scope>
    <source>
        <strain evidence="3 4">12EGH17</strain>
    </source>
</reference>
<proteinExistence type="predicted"/>
<dbReference type="GO" id="GO:0005694">
    <property type="term" value="C:chromosome"/>
    <property type="evidence" value="ECO:0007669"/>
    <property type="project" value="InterPro"/>
</dbReference>
<dbReference type="InterPro" id="IPR024465">
    <property type="entry name" value="DUF2399"/>
</dbReference>
<dbReference type="SUPFAM" id="SSF56726">
    <property type="entry name" value="DNA topoisomerase IV, alpha subunit"/>
    <property type="match status" value="1"/>
</dbReference>
<dbReference type="Pfam" id="PF09664">
    <property type="entry name" value="DUF2399"/>
    <property type="match status" value="1"/>
</dbReference>
<evidence type="ECO:0000313" key="3">
    <source>
        <dbReference type="EMBL" id="GLG05543.1"/>
    </source>
</evidence>
<protein>
    <recommendedName>
        <fullName evidence="5">TIGR02679 family protein</fullName>
    </recommendedName>
</protein>
<comment type="caution">
    <text evidence="3">The sequence shown here is derived from an EMBL/GenBank/DDBJ whole genome shotgun (WGS) entry which is preliminary data.</text>
</comment>
<feature type="domain" description="DUF2399" evidence="1">
    <location>
        <begin position="311"/>
        <end position="457"/>
    </location>
</feature>
<evidence type="ECO:0000259" key="2">
    <source>
        <dbReference type="Pfam" id="PF11796"/>
    </source>
</evidence>
<dbReference type="RefSeq" id="WP_281873482.1">
    <property type="nucleotide sequence ID" value="NZ_BSBO01000031.1"/>
</dbReference>
<evidence type="ECO:0000313" key="4">
    <source>
        <dbReference type="Proteomes" id="UP001145145"/>
    </source>
</evidence>
<sequence length="461" mass="53344">MKMRWKSGLPELEKECLTYLKGQEVFARLLKGFWKKYESYGMFTGTVELRNLTEDEREELEGFFGKNFHGKKSVSVSAAKFRNAWENSRFSEISPEKVLEIYFDKKPEAKSEEKRLYEQMWKRILKQAGKEAEGTPAAGWIKNLEDVLEKGVSSDVSACVKEIYRYLKKRCGESKSSEHEIRKQVSMVVRMINALPYWKGNVEYQAVFAAKVTGNPHAFDRGEQDSALLTLILNWFARQNQNGQNNKEESCQPNHNIFPALHTQKLYLQAGILKDDVSNYTTVFGIRAWKENGKLHQGICGYLEEEEAVQVSLASIAKWGRVECREHELFLVENPSVFSVLCGKWKGKRSCMCMNGQPRLSSLLLLDLLAGSGVRIYYAGDFDPEGLLIAQKLKQYYRGDFIFWHMTRQDYEQAMSKETISERRMKMLEKITEPRLLPAVERMREEKKAGYQEKLIGLYTD</sequence>
<evidence type="ECO:0008006" key="5">
    <source>
        <dbReference type="Google" id="ProtNLM"/>
    </source>
</evidence>
<gene>
    <name evidence="3" type="ORF">Selli1_27170</name>
</gene>
<dbReference type="InterPro" id="IPR036078">
    <property type="entry name" value="Spo11/TopoVI_A_sf"/>
</dbReference>
<dbReference type="Proteomes" id="UP001145145">
    <property type="component" value="Unassembled WGS sequence"/>
</dbReference>
<feature type="domain" description="Conserved hypothetical protein CHP02679 N terminus" evidence="2">
    <location>
        <begin position="44"/>
        <end position="288"/>
    </location>
</feature>